<proteinExistence type="inferred from homology"/>
<dbReference type="PANTHER" id="PTHR42789">
    <property type="entry name" value="D-ISOMER SPECIFIC 2-HYDROXYACID DEHYDROGENASE FAMILY PROTEIN (AFU_ORTHOLOGUE AFUA_6G10090)"/>
    <property type="match status" value="1"/>
</dbReference>
<dbReference type="GO" id="GO:0008652">
    <property type="term" value="P:amino acid biosynthetic process"/>
    <property type="evidence" value="ECO:0007669"/>
    <property type="project" value="UniProtKB-KW"/>
</dbReference>
<protein>
    <submittedName>
        <fullName evidence="8">D-2-hydroxyacid dehydrogenase family protein</fullName>
    </submittedName>
</protein>
<dbReference type="Pfam" id="PF02826">
    <property type="entry name" value="2-Hacid_dh_C"/>
    <property type="match status" value="1"/>
</dbReference>
<dbReference type="InterPro" id="IPR006140">
    <property type="entry name" value="D-isomer_DH_NAD-bd"/>
</dbReference>
<evidence type="ECO:0000256" key="3">
    <source>
        <dbReference type="ARBA" id="ARBA00023002"/>
    </source>
</evidence>
<dbReference type="SUPFAM" id="SSF52283">
    <property type="entry name" value="Formate/glycerate dehydrogenase catalytic domain-like"/>
    <property type="match status" value="1"/>
</dbReference>
<evidence type="ECO:0000259" key="7">
    <source>
        <dbReference type="Pfam" id="PF02826"/>
    </source>
</evidence>
<feature type="domain" description="D-isomer specific 2-hydroxyacid dehydrogenase NAD-binding" evidence="7">
    <location>
        <begin position="117"/>
        <end position="289"/>
    </location>
</feature>
<comment type="caution">
    <text evidence="8">The sequence shown here is derived from an EMBL/GenBank/DDBJ whole genome shotgun (WGS) entry which is preliminary data.</text>
</comment>
<evidence type="ECO:0000256" key="2">
    <source>
        <dbReference type="ARBA" id="ARBA00022605"/>
    </source>
</evidence>
<keyword evidence="9" id="KW-1185">Reference proteome</keyword>
<keyword evidence="3 5" id="KW-0560">Oxidoreductase</keyword>
<sequence length="316" mass="34387">MSEARIRIAVLDDYQQVAMRSADWSPLDGRADITVFHDHEADHEALVQRLQPFDAICVMRERTPMTAALIAALPRLRLIASTGRGNASIDLDAAAARGVEVVHTNYASTPTIEFTWAAILGLMRGIATEAASVRAGGWQVGLGSELRGKTLGILGLGRIGSKVARIGQAFGMQVIAWSQNLEEEAASALGVRRVSKHELLAHSDVLTIHVRLSERTQGLIGAADLAAMKPTARLVNSSRGPIVDEAALVEALRSERLAGAAVDVFDEEPLPDDHPFRTLPNVLATPHIGYVTEEMYRTFYGDTVRNLVDWLDRQRT</sequence>
<accession>A0A7X5QVD2</accession>
<dbReference type="GO" id="GO:0051287">
    <property type="term" value="F:NAD binding"/>
    <property type="evidence" value="ECO:0007669"/>
    <property type="project" value="InterPro"/>
</dbReference>
<evidence type="ECO:0000256" key="1">
    <source>
        <dbReference type="ARBA" id="ARBA00005854"/>
    </source>
</evidence>
<evidence type="ECO:0000256" key="4">
    <source>
        <dbReference type="ARBA" id="ARBA00023027"/>
    </source>
</evidence>
<dbReference type="FunFam" id="3.40.50.720:FF:000203">
    <property type="entry name" value="D-3-phosphoglycerate dehydrogenase (SerA)"/>
    <property type="match status" value="1"/>
</dbReference>
<feature type="domain" description="D-isomer specific 2-hydroxyacid dehydrogenase catalytic" evidence="6">
    <location>
        <begin position="19"/>
        <end position="315"/>
    </location>
</feature>
<reference evidence="8 9" key="1">
    <citation type="journal article" date="2006" name="Int. J. Syst. Evol. Microbiol.">
        <title>Dyella yeojuensis sp. nov., isolated from greenhouse soil in Korea.</title>
        <authorList>
            <person name="Kim B.Y."/>
            <person name="Weon H.Y."/>
            <person name="Lee K.H."/>
            <person name="Seok S.J."/>
            <person name="Kwon S.W."/>
            <person name="Go S.J."/>
            <person name="Stackebrandt E."/>
        </authorList>
    </citation>
    <scope>NUCLEOTIDE SEQUENCE [LARGE SCALE GENOMIC DNA]</scope>
    <source>
        <strain evidence="8 9">DSM 17673</strain>
    </source>
</reference>
<keyword evidence="2" id="KW-0028">Amino-acid biosynthesis</keyword>
<gene>
    <name evidence="8" type="ORF">HBF32_11700</name>
</gene>
<name>A0A7X5QVD2_9GAMM</name>
<dbReference type="SUPFAM" id="SSF51735">
    <property type="entry name" value="NAD(P)-binding Rossmann-fold domains"/>
    <property type="match status" value="1"/>
</dbReference>
<evidence type="ECO:0000259" key="6">
    <source>
        <dbReference type="Pfam" id="PF00389"/>
    </source>
</evidence>
<dbReference type="EMBL" id="JAAQTL010000001">
    <property type="protein sequence ID" value="NID16123.1"/>
    <property type="molecule type" value="Genomic_DNA"/>
</dbReference>
<dbReference type="CDD" id="cd12169">
    <property type="entry name" value="PGDH_like_1"/>
    <property type="match status" value="1"/>
</dbReference>
<dbReference type="InterPro" id="IPR029753">
    <property type="entry name" value="D-isomer_DH_CS"/>
</dbReference>
<comment type="similarity">
    <text evidence="1 5">Belongs to the D-isomer specific 2-hydroxyacid dehydrogenase family.</text>
</comment>
<dbReference type="Proteomes" id="UP000518878">
    <property type="component" value="Unassembled WGS sequence"/>
</dbReference>
<dbReference type="RefSeq" id="WP_166699790.1">
    <property type="nucleotide sequence ID" value="NZ_JAAQTL010000001.1"/>
</dbReference>
<dbReference type="PROSITE" id="PS00671">
    <property type="entry name" value="D_2_HYDROXYACID_DH_3"/>
    <property type="match status" value="1"/>
</dbReference>
<dbReference type="PROSITE" id="PS00065">
    <property type="entry name" value="D_2_HYDROXYACID_DH_1"/>
    <property type="match status" value="1"/>
</dbReference>
<dbReference type="InterPro" id="IPR050857">
    <property type="entry name" value="D-2-hydroxyacid_DH"/>
</dbReference>
<evidence type="ECO:0000256" key="5">
    <source>
        <dbReference type="RuleBase" id="RU003719"/>
    </source>
</evidence>
<dbReference type="AlphaFoldDB" id="A0A7X5QVD2"/>
<organism evidence="8 9">
    <name type="scientific">Luteibacter yeojuensis</name>
    <dbReference type="NCBI Taxonomy" id="345309"/>
    <lineage>
        <taxon>Bacteria</taxon>
        <taxon>Pseudomonadati</taxon>
        <taxon>Pseudomonadota</taxon>
        <taxon>Gammaproteobacteria</taxon>
        <taxon>Lysobacterales</taxon>
        <taxon>Rhodanobacteraceae</taxon>
        <taxon>Luteibacter</taxon>
    </lineage>
</organism>
<evidence type="ECO:0000313" key="8">
    <source>
        <dbReference type="EMBL" id="NID16123.1"/>
    </source>
</evidence>
<dbReference type="InterPro" id="IPR029752">
    <property type="entry name" value="D-isomer_DH_CS1"/>
</dbReference>
<dbReference type="GO" id="GO:0016616">
    <property type="term" value="F:oxidoreductase activity, acting on the CH-OH group of donors, NAD or NADP as acceptor"/>
    <property type="evidence" value="ECO:0007669"/>
    <property type="project" value="InterPro"/>
</dbReference>
<evidence type="ECO:0000313" key="9">
    <source>
        <dbReference type="Proteomes" id="UP000518878"/>
    </source>
</evidence>
<keyword evidence="4" id="KW-0520">NAD</keyword>
<dbReference type="InterPro" id="IPR006139">
    <property type="entry name" value="D-isomer_2_OHA_DH_cat_dom"/>
</dbReference>
<dbReference type="Pfam" id="PF00389">
    <property type="entry name" value="2-Hacid_dh"/>
    <property type="match status" value="1"/>
</dbReference>
<dbReference type="Gene3D" id="3.40.50.720">
    <property type="entry name" value="NAD(P)-binding Rossmann-like Domain"/>
    <property type="match status" value="2"/>
</dbReference>
<dbReference type="PANTHER" id="PTHR42789:SF1">
    <property type="entry name" value="D-ISOMER SPECIFIC 2-HYDROXYACID DEHYDROGENASE FAMILY PROTEIN (AFU_ORTHOLOGUE AFUA_6G10090)"/>
    <property type="match status" value="1"/>
</dbReference>
<dbReference type="InterPro" id="IPR036291">
    <property type="entry name" value="NAD(P)-bd_dom_sf"/>
</dbReference>